<dbReference type="SMART" id="SM00032">
    <property type="entry name" value="CCP"/>
    <property type="match status" value="1"/>
</dbReference>
<sequence length="647" mass="72792">MLKPIDGCPTGFKEGIIKQTIRGTGTSDIYHLDSENGMIYFTHKFCTKPKTTEQEATAQWGRGQYCILSYGGSCPDGFKDGVVGFDNMQKPEVLKHPIPDSQHDKNLVLHVCCREDGSWKDPLILPTKEAFVLFQKGDECQEVKDMMSSSEWFLIDNDFTGLDKIEGLVPEIEVIRASKYYIGICYYWPINYSMTYTYIYFSIEFNSPVGSHVELDFQSFDIELREDDSCGDSLEVRTGLPGQLGINYCGDTFKPTVMSEQNYLGLIFTSGPEVTKRGFKAKLSVIRRLCYDKFYDCYQLQQTNAQFCSSSNHSAKFGCRKTCGFCAKRHSKAGKTNNCAFVDKNGLWVGTSCNAAKYIAVICKFSPSERMVCADAHPNCARILEREQSACMAYPEFSWHLCPQSCAVCKRGPEIKCARPLDGQNTVELTGKREVTVGRMFEYRCKKGYIHSEGNLRRVCLKSGKLSGDIPKCISEHSIPTANNAIELRQRRQDGRDGTAYVGLNDAQRIPKNGLLVRWMFYSIYDGEVALQVWRKLPGSGRKIKLKLIGQTVVSNTKDHRVHTVSLAPKSHQIVVKEGDYIGFFLPTENKGGMTFDKCNSDIDGAYYGHQYSANGENANNWRLGGSYLFSKDKMSCKKVSLTAYVL</sequence>
<feature type="domain" description="Sushi" evidence="4">
    <location>
        <begin position="415"/>
        <end position="475"/>
    </location>
</feature>
<evidence type="ECO:0000313" key="6">
    <source>
        <dbReference type="EMBL" id="KAK3090765.1"/>
    </source>
</evidence>
<comment type="caution">
    <text evidence="2">Lacks conserved residue(s) required for the propagation of feature annotation.</text>
</comment>
<keyword evidence="1 2" id="KW-1015">Disulfide bond</keyword>
<dbReference type="PANTHER" id="PTHR19324:SF33">
    <property type="entry name" value="MUCIN-5AC"/>
    <property type="match status" value="1"/>
</dbReference>
<dbReference type="InterPro" id="IPR000436">
    <property type="entry name" value="Sushi_SCR_CCP_dom"/>
</dbReference>
<dbReference type="SMART" id="SM00254">
    <property type="entry name" value="ShKT"/>
    <property type="match status" value="2"/>
</dbReference>
<dbReference type="PANTHER" id="PTHR19324">
    <property type="entry name" value="PERFORIN-LIKE PROTEIN 1"/>
    <property type="match status" value="1"/>
</dbReference>
<dbReference type="AlphaFoldDB" id="A0AA88XYW1"/>
<dbReference type="PROSITE" id="PS51670">
    <property type="entry name" value="SHKT"/>
    <property type="match status" value="1"/>
</dbReference>
<dbReference type="PROSITE" id="PS50923">
    <property type="entry name" value="SUSHI"/>
    <property type="match status" value="1"/>
</dbReference>
<evidence type="ECO:0000259" key="4">
    <source>
        <dbReference type="PROSITE" id="PS50923"/>
    </source>
</evidence>
<dbReference type="Pfam" id="PF00084">
    <property type="entry name" value="Sushi"/>
    <property type="match status" value="1"/>
</dbReference>
<dbReference type="InterPro" id="IPR035976">
    <property type="entry name" value="Sushi/SCR/CCP_sf"/>
</dbReference>
<dbReference type="Gene3D" id="2.10.70.10">
    <property type="entry name" value="Complement Module, domain 1"/>
    <property type="match status" value="1"/>
</dbReference>
<evidence type="ECO:0000313" key="7">
    <source>
        <dbReference type="Proteomes" id="UP001186944"/>
    </source>
</evidence>
<dbReference type="InterPro" id="IPR031569">
    <property type="entry name" value="ApeC"/>
</dbReference>
<feature type="domain" description="CUB" evidence="3">
    <location>
        <begin position="188"/>
        <end position="286"/>
    </location>
</feature>
<dbReference type="Gene3D" id="2.60.120.290">
    <property type="entry name" value="Spermadhesin, CUB domain"/>
    <property type="match status" value="1"/>
</dbReference>
<evidence type="ECO:0000256" key="2">
    <source>
        <dbReference type="PROSITE-ProRule" id="PRU00302"/>
    </source>
</evidence>
<feature type="domain" description="ShKT" evidence="5">
    <location>
        <begin position="290"/>
        <end position="326"/>
    </location>
</feature>
<keyword evidence="7" id="KW-1185">Reference proteome</keyword>
<dbReference type="InterPro" id="IPR003582">
    <property type="entry name" value="ShKT_dom"/>
</dbReference>
<organism evidence="6 7">
    <name type="scientific">Pinctada imbricata</name>
    <name type="common">Atlantic pearl-oyster</name>
    <name type="synonym">Pinctada martensii</name>
    <dbReference type="NCBI Taxonomy" id="66713"/>
    <lineage>
        <taxon>Eukaryota</taxon>
        <taxon>Metazoa</taxon>
        <taxon>Spiralia</taxon>
        <taxon>Lophotrochozoa</taxon>
        <taxon>Mollusca</taxon>
        <taxon>Bivalvia</taxon>
        <taxon>Autobranchia</taxon>
        <taxon>Pteriomorphia</taxon>
        <taxon>Pterioida</taxon>
        <taxon>Pterioidea</taxon>
        <taxon>Pteriidae</taxon>
        <taxon>Pinctada</taxon>
    </lineage>
</organism>
<dbReference type="Pfam" id="PF00431">
    <property type="entry name" value="CUB"/>
    <property type="match status" value="1"/>
</dbReference>
<gene>
    <name evidence="6" type="ORF">FSP39_014470</name>
</gene>
<name>A0AA88XYW1_PINIB</name>
<proteinExistence type="predicted"/>
<dbReference type="SUPFAM" id="SSF57535">
    <property type="entry name" value="Complement control module/SCR domain"/>
    <property type="match status" value="1"/>
</dbReference>
<dbReference type="CDD" id="cd00041">
    <property type="entry name" value="CUB"/>
    <property type="match status" value="1"/>
</dbReference>
<dbReference type="PROSITE" id="PS01180">
    <property type="entry name" value="CUB"/>
    <property type="match status" value="1"/>
</dbReference>
<evidence type="ECO:0000259" key="3">
    <source>
        <dbReference type="PROSITE" id="PS01180"/>
    </source>
</evidence>
<keyword evidence="2" id="KW-0768">Sushi</keyword>
<dbReference type="EMBL" id="VSWD01000010">
    <property type="protein sequence ID" value="KAK3090765.1"/>
    <property type="molecule type" value="Genomic_DNA"/>
</dbReference>
<feature type="disulfide bond" evidence="2">
    <location>
        <begin position="417"/>
        <end position="460"/>
    </location>
</feature>
<evidence type="ECO:0000256" key="1">
    <source>
        <dbReference type="ARBA" id="ARBA00023157"/>
    </source>
</evidence>
<protein>
    <submittedName>
        <fullName evidence="6">Uncharacterized protein</fullName>
    </submittedName>
</protein>
<dbReference type="InterPro" id="IPR035914">
    <property type="entry name" value="Sperma_CUB_dom_sf"/>
</dbReference>
<dbReference type="CDD" id="cd00033">
    <property type="entry name" value="CCP"/>
    <property type="match status" value="1"/>
</dbReference>
<evidence type="ECO:0000259" key="5">
    <source>
        <dbReference type="PROSITE" id="PS51670"/>
    </source>
</evidence>
<comment type="caution">
    <text evidence="6">The sequence shown here is derived from an EMBL/GenBank/DDBJ whole genome shotgun (WGS) entry which is preliminary data.</text>
</comment>
<accession>A0AA88XYW1</accession>
<dbReference type="SMART" id="SM00042">
    <property type="entry name" value="CUB"/>
    <property type="match status" value="1"/>
</dbReference>
<dbReference type="Proteomes" id="UP001186944">
    <property type="component" value="Unassembled WGS sequence"/>
</dbReference>
<dbReference type="SUPFAM" id="SSF49854">
    <property type="entry name" value="Spermadhesin, CUB domain"/>
    <property type="match status" value="1"/>
</dbReference>
<dbReference type="InterPro" id="IPR000859">
    <property type="entry name" value="CUB_dom"/>
</dbReference>
<reference evidence="6" key="1">
    <citation type="submission" date="2019-08" db="EMBL/GenBank/DDBJ databases">
        <title>The improved chromosome-level genome for the pearl oyster Pinctada fucata martensii using PacBio sequencing and Hi-C.</title>
        <authorList>
            <person name="Zheng Z."/>
        </authorList>
    </citation>
    <scope>NUCLEOTIDE SEQUENCE</scope>
    <source>
        <strain evidence="6">ZZ-2019</strain>
        <tissue evidence="6">Adductor muscle</tissue>
    </source>
</reference>
<dbReference type="Pfam" id="PF16977">
    <property type="entry name" value="ApeC"/>
    <property type="match status" value="1"/>
</dbReference>